<keyword evidence="2" id="KW-0479">Metal-binding</keyword>
<dbReference type="PANTHER" id="PTHR11474">
    <property type="entry name" value="TYROSINASE FAMILY MEMBER"/>
    <property type="match status" value="1"/>
</dbReference>
<keyword evidence="3" id="KW-0560">Oxidoreductase</keyword>
<dbReference type="Proteomes" id="UP000824998">
    <property type="component" value="Unassembled WGS sequence"/>
</dbReference>
<dbReference type="PANTHER" id="PTHR11474:SF131">
    <property type="entry name" value="TYROSINASE COPPER-BINDING DOMAIN-CONTAINING PROTEIN"/>
    <property type="match status" value="1"/>
</dbReference>
<dbReference type="Gene3D" id="1.10.1280.10">
    <property type="entry name" value="Di-copper center containing domain from catechol oxidase"/>
    <property type="match status" value="1"/>
</dbReference>
<keyword evidence="5" id="KW-0732">Signal</keyword>
<dbReference type="SUPFAM" id="SSF48056">
    <property type="entry name" value="Di-copper centre-containing domain"/>
    <property type="match status" value="1"/>
</dbReference>
<comment type="cofactor">
    <cofactor evidence="1">
        <name>Cu(2+)</name>
        <dbReference type="ChEBI" id="CHEBI:29036"/>
    </cofactor>
</comment>
<feature type="chain" id="PRO_5040344553" description="Tyrosinase copper-binding domain-containing protein" evidence="5">
    <location>
        <begin position="24"/>
        <end position="604"/>
    </location>
</feature>
<evidence type="ECO:0000256" key="3">
    <source>
        <dbReference type="ARBA" id="ARBA00023002"/>
    </source>
</evidence>
<organism evidence="8 9">
    <name type="scientific">Amylocarpus encephaloides</name>
    <dbReference type="NCBI Taxonomy" id="45428"/>
    <lineage>
        <taxon>Eukaryota</taxon>
        <taxon>Fungi</taxon>
        <taxon>Dikarya</taxon>
        <taxon>Ascomycota</taxon>
        <taxon>Pezizomycotina</taxon>
        <taxon>Leotiomycetes</taxon>
        <taxon>Helotiales</taxon>
        <taxon>Helotiales incertae sedis</taxon>
        <taxon>Amylocarpus</taxon>
    </lineage>
</organism>
<evidence type="ECO:0000313" key="9">
    <source>
        <dbReference type="Proteomes" id="UP000824998"/>
    </source>
</evidence>
<evidence type="ECO:0000256" key="1">
    <source>
        <dbReference type="ARBA" id="ARBA00001973"/>
    </source>
</evidence>
<dbReference type="GO" id="GO:0046872">
    <property type="term" value="F:metal ion binding"/>
    <property type="evidence" value="ECO:0007669"/>
    <property type="project" value="UniProtKB-KW"/>
</dbReference>
<keyword evidence="4" id="KW-0503">Monooxygenase</keyword>
<evidence type="ECO:0000259" key="7">
    <source>
        <dbReference type="PROSITE" id="PS00498"/>
    </source>
</evidence>
<gene>
    <name evidence="8" type="ORF">BJ875DRAFT_425088</name>
</gene>
<dbReference type="OrthoDB" id="1658288at2759"/>
<name>A0A9P8C4U3_9HELO</name>
<protein>
    <recommendedName>
        <fullName evidence="6 7">Tyrosinase copper-binding domain-containing protein</fullName>
    </recommendedName>
</protein>
<sequence>MSLTCRLSLWAFAIAHHLNVAFAAIGSTAAGDAATVGQYYGIVGLTSGINSQTGARPYRQDIRNLVNDIPAFSLYIQSLIAMQNSNPNDQLSWFQIAGIHGRPYIPWNNVGPTSSQGIWNGYCPHNSILFPTWHRPYLALMEQILGTYAQNTAKKYSPSDRPTYQAAANRLRMPYWDWASDSDIPAVVSQDKVQIVTPTGSQTISNPLLQYQFPRPLDQNQFPPSILSGYTHTVRAPTSTDKNAVSNPEGINPQLASANLMQRTWSSLVKSKLYNSFSTSNSPGPSIENVHNDVHGIVGGQYGHMTYLEYSGFDPIFWLHHANIDRLFALWQAMNPNQPLLSGREPAGTFALPVNNLDTTITPLYPFTSNSDGQLYTSASSMSMKNFGYTYPEIEDWHQSKFNLQRNVTSQVNNMYDPNGTFRKRSRRLQTRHTLQAGTVSREWSIGVKVGKFDFEGCYFAIRFFVGEVPKDRREWPTAYTLIGTMALMPPPHDKAMDTLPEVIVNDEFSLTRVVLAAGHDPADVEGVARFLKQNLSWRVQKADGHIIEAKKLLRLEVSVYDESLSMPTDITELPKFGHGKNYHLDITKHKAGGLKNLTVAGCA</sequence>
<feature type="domain" description="Tyrosinase copper-binding" evidence="7">
    <location>
        <begin position="314"/>
        <end position="325"/>
    </location>
</feature>
<dbReference type="InterPro" id="IPR050316">
    <property type="entry name" value="Tyrosinase/Hemocyanin"/>
</dbReference>
<evidence type="ECO:0000256" key="5">
    <source>
        <dbReference type="SAM" id="SignalP"/>
    </source>
</evidence>
<dbReference type="PRINTS" id="PR00092">
    <property type="entry name" value="TYROSINASE"/>
</dbReference>
<dbReference type="AlphaFoldDB" id="A0A9P8C4U3"/>
<dbReference type="EMBL" id="MU251483">
    <property type="protein sequence ID" value="KAG9233879.1"/>
    <property type="molecule type" value="Genomic_DNA"/>
</dbReference>
<comment type="caution">
    <text evidence="8">The sequence shown here is derived from an EMBL/GenBank/DDBJ whole genome shotgun (WGS) entry which is preliminary data.</text>
</comment>
<proteinExistence type="predicted"/>
<evidence type="ECO:0000256" key="4">
    <source>
        <dbReference type="ARBA" id="ARBA00023033"/>
    </source>
</evidence>
<feature type="signal peptide" evidence="5">
    <location>
        <begin position="1"/>
        <end position="23"/>
    </location>
</feature>
<dbReference type="PROSITE" id="PS00497">
    <property type="entry name" value="TYROSINASE_1"/>
    <property type="match status" value="1"/>
</dbReference>
<dbReference type="Gene3D" id="2.60.310.20">
    <property type="match status" value="1"/>
</dbReference>
<dbReference type="InterPro" id="IPR002227">
    <property type="entry name" value="Tyrosinase_Cu-bd"/>
</dbReference>
<keyword evidence="9" id="KW-1185">Reference proteome</keyword>
<reference evidence="8" key="1">
    <citation type="journal article" date="2021" name="IMA Fungus">
        <title>Genomic characterization of three marine fungi, including Emericellopsis atlantica sp. nov. with signatures of a generalist lifestyle and marine biomass degradation.</title>
        <authorList>
            <person name="Hagestad O.C."/>
            <person name="Hou L."/>
            <person name="Andersen J.H."/>
            <person name="Hansen E.H."/>
            <person name="Altermark B."/>
            <person name="Li C."/>
            <person name="Kuhnert E."/>
            <person name="Cox R.J."/>
            <person name="Crous P.W."/>
            <person name="Spatafora J.W."/>
            <person name="Lail K."/>
            <person name="Amirebrahimi M."/>
            <person name="Lipzen A."/>
            <person name="Pangilinan J."/>
            <person name="Andreopoulos W."/>
            <person name="Hayes R.D."/>
            <person name="Ng V."/>
            <person name="Grigoriev I.V."/>
            <person name="Jackson S.A."/>
            <person name="Sutton T.D.S."/>
            <person name="Dobson A.D.W."/>
            <person name="Rama T."/>
        </authorList>
    </citation>
    <scope>NUCLEOTIDE SEQUENCE</scope>
    <source>
        <strain evidence="8">TRa018bII</strain>
    </source>
</reference>
<evidence type="ECO:0000313" key="8">
    <source>
        <dbReference type="EMBL" id="KAG9233879.1"/>
    </source>
</evidence>
<evidence type="ECO:0000259" key="6">
    <source>
        <dbReference type="PROSITE" id="PS00497"/>
    </source>
</evidence>
<dbReference type="InterPro" id="IPR008922">
    <property type="entry name" value="Di-copper_centre_dom_sf"/>
</dbReference>
<feature type="domain" description="Tyrosinase copper-binding" evidence="6">
    <location>
        <begin position="125"/>
        <end position="142"/>
    </location>
</feature>
<evidence type="ECO:0000256" key="2">
    <source>
        <dbReference type="ARBA" id="ARBA00022723"/>
    </source>
</evidence>
<dbReference type="Pfam" id="PF00264">
    <property type="entry name" value="Tyrosinase"/>
    <property type="match status" value="1"/>
</dbReference>
<dbReference type="GO" id="GO:0004497">
    <property type="term" value="F:monooxygenase activity"/>
    <property type="evidence" value="ECO:0007669"/>
    <property type="project" value="UniProtKB-KW"/>
</dbReference>
<accession>A0A9P8C4U3</accession>
<dbReference type="PROSITE" id="PS00498">
    <property type="entry name" value="TYROSINASE_2"/>
    <property type="match status" value="1"/>
</dbReference>
<dbReference type="Pfam" id="PF18132">
    <property type="entry name" value="Tyrosinase_C"/>
    <property type="match status" value="1"/>
</dbReference>
<dbReference type="InterPro" id="IPR041640">
    <property type="entry name" value="Tyrosinase_C"/>
</dbReference>